<keyword evidence="15" id="KW-0256">Endoplasmic reticulum</keyword>
<dbReference type="PANTHER" id="PTHR24302">
    <property type="entry name" value="CYTOCHROME P450 FAMILY 3"/>
    <property type="match status" value="1"/>
</dbReference>
<dbReference type="PROSITE" id="PS00086">
    <property type="entry name" value="CYTOCHROME_P450"/>
    <property type="match status" value="1"/>
</dbReference>
<comment type="similarity">
    <text evidence="6 35">Belongs to the cytochrome P450 family.</text>
</comment>
<feature type="transmembrane region" description="Helical" evidence="36">
    <location>
        <begin position="12"/>
        <end position="31"/>
    </location>
</feature>
<evidence type="ECO:0000256" key="29">
    <source>
        <dbReference type="ARBA" id="ARBA00036475"/>
    </source>
</evidence>
<feature type="transmembrane region" description="Helical" evidence="36">
    <location>
        <begin position="218"/>
        <end position="236"/>
    </location>
</feature>
<dbReference type="CDD" id="cd11055">
    <property type="entry name" value="CYP3A-like"/>
    <property type="match status" value="1"/>
</dbReference>
<dbReference type="OrthoDB" id="2789670at2759"/>
<keyword evidence="25" id="KW-0456">Lyase</keyword>
<keyword evidence="37" id="KW-1185">Reference proteome</keyword>
<keyword evidence="18 36" id="KW-1133">Transmembrane helix</keyword>
<comment type="cofactor">
    <cofactor evidence="34">
        <name>heme</name>
        <dbReference type="ChEBI" id="CHEBI:30413"/>
    </cofactor>
</comment>
<dbReference type="PANTHER" id="PTHR24302:SF47">
    <property type="entry name" value="CYTOCHROME P450"/>
    <property type="match status" value="1"/>
</dbReference>
<evidence type="ECO:0000256" key="14">
    <source>
        <dbReference type="ARBA" id="ARBA00022723"/>
    </source>
</evidence>
<reference evidence="38" key="1">
    <citation type="submission" date="2025-08" db="UniProtKB">
        <authorList>
            <consortium name="RefSeq"/>
        </authorList>
    </citation>
    <scope>IDENTIFICATION</scope>
</reference>
<dbReference type="GO" id="GO:0020037">
    <property type="term" value="F:heme binding"/>
    <property type="evidence" value="ECO:0007669"/>
    <property type="project" value="InterPro"/>
</dbReference>
<dbReference type="SUPFAM" id="SSF48264">
    <property type="entry name" value="Cytochrome P450"/>
    <property type="match status" value="1"/>
</dbReference>
<evidence type="ECO:0000256" key="16">
    <source>
        <dbReference type="ARBA" id="ARBA00022832"/>
    </source>
</evidence>
<dbReference type="PRINTS" id="PR00385">
    <property type="entry name" value="P450"/>
</dbReference>
<dbReference type="InterPro" id="IPR001128">
    <property type="entry name" value="Cyt_P450"/>
</dbReference>
<dbReference type="GO" id="GO:0106256">
    <property type="term" value="F:hydroperoxy icosatetraenoate dehydratase activity"/>
    <property type="evidence" value="ECO:0007669"/>
    <property type="project" value="UniProtKB-EC"/>
</dbReference>
<evidence type="ECO:0000256" key="2">
    <source>
        <dbReference type="ARBA" id="ARBA00001719"/>
    </source>
</evidence>
<evidence type="ECO:0000256" key="13">
    <source>
        <dbReference type="ARBA" id="ARBA00022692"/>
    </source>
</evidence>
<dbReference type="RefSeq" id="XP_022108630.1">
    <property type="nucleotide sequence ID" value="XM_022252938.1"/>
</dbReference>
<evidence type="ECO:0000256" key="27">
    <source>
        <dbReference type="ARBA" id="ARBA00036380"/>
    </source>
</evidence>
<dbReference type="GO" id="GO:0005506">
    <property type="term" value="F:iron ion binding"/>
    <property type="evidence" value="ECO:0007669"/>
    <property type="project" value="InterPro"/>
</dbReference>
<dbReference type="GO" id="GO:0016705">
    <property type="term" value="F:oxidoreductase activity, acting on paired donors, with incorporation or reduction of molecular oxygen"/>
    <property type="evidence" value="ECO:0007669"/>
    <property type="project" value="InterPro"/>
</dbReference>
<dbReference type="EC" id="5.3.99.5" evidence="30"/>
<evidence type="ECO:0000256" key="26">
    <source>
        <dbReference type="ARBA" id="ARBA00033404"/>
    </source>
</evidence>
<evidence type="ECO:0000256" key="3">
    <source>
        <dbReference type="ARBA" id="ARBA00004174"/>
    </source>
</evidence>
<evidence type="ECO:0000256" key="23">
    <source>
        <dbReference type="ARBA" id="ARBA00023160"/>
    </source>
</evidence>
<keyword evidence="10" id="KW-0444">Lipid biosynthesis</keyword>
<gene>
    <name evidence="38" type="primary">LOC110988939</name>
</gene>
<evidence type="ECO:0000256" key="12">
    <source>
        <dbReference type="ARBA" id="ARBA00022617"/>
    </source>
</evidence>
<accession>A0A8B7ZV27</accession>
<evidence type="ECO:0000256" key="6">
    <source>
        <dbReference type="ARBA" id="ARBA00010617"/>
    </source>
</evidence>
<dbReference type="GO" id="GO:0001516">
    <property type="term" value="P:prostaglandin biosynthetic process"/>
    <property type="evidence" value="ECO:0007669"/>
    <property type="project" value="UniProtKB-KW"/>
</dbReference>
<evidence type="ECO:0000256" key="4">
    <source>
        <dbReference type="ARBA" id="ARBA00004406"/>
    </source>
</evidence>
<evidence type="ECO:0000256" key="33">
    <source>
        <dbReference type="ARBA" id="ARBA00054825"/>
    </source>
</evidence>
<evidence type="ECO:0000256" key="1">
    <source>
        <dbReference type="ARBA" id="ARBA00001143"/>
    </source>
</evidence>
<comment type="catalytic activity">
    <reaction evidence="29">
        <text>prostaglandin H2 = thromboxane A2</text>
        <dbReference type="Rhea" id="RHEA:17137"/>
        <dbReference type="ChEBI" id="CHEBI:57405"/>
        <dbReference type="ChEBI" id="CHEBI:57445"/>
        <dbReference type="EC" id="5.3.99.5"/>
    </reaction>
    <physiologicalReaction direction="left-to-right" evidence="29">
        <dbReference type="Rhea" id="RHEA:17138"/>
    </physiologicalReaction>
</comment>
<keyword evidence="17" id="KW-0492">Microsome</keyword>
<dbReference type="KEGG" id="aplc:110988939"/>
<evidence type="ECO:0000256" key="5">
    <source>
        <dbReference type="ARBA" id="ARBA00004477"/>
    </source>
</evidence>
<dbReference type="InterPro" id="IPR050705">
    <property type="entry name" value="Cytochrome_P450_3A"/>
</dbReference>
<comment type="catalytic activity">
    <reaction evidence="2">
        <text>a hydroperoxyeicosatetraenoate = an oxoeicosatetraenoate + H2O</text>
        <dbReference type="Rhea" id="RHEA:55556"/>
        <dbReference type="ChEBI" id="CHEBI:15377"/>
        <dbReference type="ChEBI" id="CHEBI:59720"/>
        <dbReference type="ChEBI" id="CHEBI:131859"/>
        <dbReference type="EC" id="4.2.1.152"/>
    </reaction>
    <physiologicalReaction direction="left-to-right" evidence="2">
        <dbReference type="Rhea" id="RHEA:55557"/>
    </physiologicalReaction>
</comment>
<evidence type="ECO:0000256" key="30">
    <source>
        <dbReference type="ARBA" id="ARBA00038872"/>
    </source>
</evidence>
<feature type="binding site" description="axial binding residue" evidence="34">
    <location>
        <position position="463"/>
    </location>
    <ligand>
        <name>heme</name>
        <dbReference type="ChEBI" id="CHEBI:30413"/>
    </ligand>
    <ligandPart>
        <name>Fe</name>
        <dbReference type="ChEBI" id="CHEBI:18248"/>
    </ligandPart>
</feature>
<dbReference type="FunFam" id="1.10.630.10:FF:000042">
    <property type="entry name" value="Cytochrome P450"/>
    <property type="match status" value="1"/>
</dbReference>
<keyword evidence="23" id="KW-0275">Fatty acid biosynthesis</keyword>
<evidence type="ECO:0000256" key="9">
    <source>
        <dbReference type="ARBA" id="ARBA00022501"/>
    </source>
</evidence>
<keyword evidence="12 34" id="KW-0349">Heme</keyword>
<evidence type="ECO:0000256" key="22">
    <source>
        <dbReference type="ARBA" id="ARBA00023136"/>
    </source>
</evidence>
<comment type="catalytic activity">
    <reaction evidence="28">
        <text>prostaglandin H2 = (12S)-hydroxy-(5Z,8E,10E)-heptadecatrienoate + malonaldehyde</text>
        <dbReference type="Rhea" id="RHEA:48644"/>
        <dbReference type="ChEBI" id="CHEBI:57405"/>
        <dbReference type="ChEBI" id="CHEBI:90694"/>
        <dbReference type="ChEBI" id="CHEBI:566274"/>
    </reaction>
</comment>
<dbReference type="Proteomes" id="UP000694845">
    <property type="component" value="Unplaced"/>
</dbReference>
<comment type="function">
    <text evidence="33">Catalyzes the conversion of prostaglandin H2 (PGH2) to thromboxane A2 (TXA2), a potent inducer of blood vessel constriction and platelet aggregation. Also cleaves PGH2 to 12-hydroxy-heptadecatrienoicacid (12-HHT) and malondialdehyde, which is known to act as a mediator of DNA damage. 12-HHT and malondialdehyde are formed stoichiometrically in the same amounts as TXA2. Additionally, displays dehydratase activity, toward (15S)-hydroperoxy-(5Z,8Z,11Z,13E)-eicosatetraenoate (15(S)-HPETE) producing 15-KETE and 15-HETE.</text>
</comment>
<evidence type="ECO:0000256" key="21">
    <source>
        <dbReference type="ARBA" id="ARBA00023098"/>
    </source>
</evidence>
<dbReference type="Pfam" id="PF00067">
    <property type="entry name" value="p450"/>
    <property type="match status" value="1"/>
</dbReference>
<evidence type="ECO:0000256" key="8">
    <source>
        <dbReference type="ARBA" id="ARBA00013084"/>
    </source>
</evidence>
<evidence type="ECO:0000313" key="37">
    <source>
        <dbReference type="Proteomes" id="UP000694845"/>
    </source>
</evidence>
<name>A0A8B7ZV27_ACAPL</name>
<comment type="catalytic activity">
    <reaction evidence="1">
        <text>(15S)-hydroperoxy-(5Z,8Z,11Z,13E)-eicosatetraenoate = 15-oxo-(5Z,8Z,11Z,13E)-eicosatetraenoate + H2O</text>
        <dbReference type="Rhea" id="RHEA:48636"/>
        <dbReference type="ChEBI" id="CHEBI:15377"/>
        <dbReference type="ChEBI" id="CHEBI:57410"/>
        <dbReference type="ChEBI" id="CHEBI:57446"/>
    </reaction>
    <physiologicalReaction direction="left-to-right" evidence="1">
        <dbReference type="Rhea" id="RHEA:48637"/>
    </physiologicalReaction>
</comment>
<keyword evidence="9" id="KW-0644">Prostaglandin metabolism</keyword>
<keyword evidence="24" id="KW-0413">Isomerase</keyword>
<comment type="subunit">
    <text evidence="7">Monomer.</text>
</comment>
<dbReference type="PRINTS" id="PR00463">
    <property type="entry name" value="EP450I"/>
</dbReference>
<comment type="catalytic activity">
    <reaction evidence="27">
        <text>(15S)-hydroperoxy-(5Z,8Z,11Z,13E)-eicosatetraenoate + AH2 = (15S)-hydroxy-(5Z,8Z,11Z,13E)-eicosatetraenoate + A + H2O</text>
        <dbReference type="Rhea" id="RHEA:48856"/>
        <dbReference type="ChEBI" id="CHEBI:13193"/>
        <dbReference type="ChEBI" id="CHEBI:15377"/>
        <dbReference type="ChEBI" id="CHEBI:17499"/>
        <dbReference type="ChEBI" id="CHEBI:57409"/>
        <dbReference type="ChEBI" id="CHEBI:57446"/>
    </reaction>
    <physiologicalReaction direction="left-to-right" evidence="27">
        <dbReference type="Rhea" id="RHEA:48857"/>
    </physiologicalReaction>
</comment>
<evidence type="ECO:0000256" key="20">
    <source>
        <dbReference type="ARBA" id="ARBA00023004"/>
    </source>
</evidence>
<dbReference type="InterPro" id="IPR017972">
    <property type="entry name" value="Cyt_P450_CS"/>
</dbReference>
<keyword evidence="19 35" id="KW-0560">Oxidoreductase</keyword>
<keyword evidence="35" id="KW-0503">Monooxygenase</keyword>
<organism evidence="37 38">
    <name type="scientific">Acanthaster planci</name>
    <name type="common">Crown-of-thorns starfish</name>
    <dbReference type="NCBI Taxonomy" id="133434"/>
    <lineage>
        <taxon>Eukaryota</taxon>
        <taxon>Metazoa</taxon>
        <taxon>Echinodermata</taxon>
        <taxon>Eleutherozoa</taxon>
        <taxon>Asterozoa</taxon>
        <taxon>Asteroidea</taxon>
        <taxon>Valvatacea</taxon>
        <taxon>Valvatida</taxon>
        <taxon>Acanthasteridae</taxon>
        <taxon>Acanthaster</taxon>
    </lineage>
</organism>
<sequence>MEVLGFDLSPAMLTLVTMVGMLFVSLGYDWWCHQYFQRRGIPVAEYIPLLGSSATCGKLGFHSACERFLKDKGKYVGMYEIRRPVLIVSDPDIIKNVLIKNFNSFCNRRVMPLLPAPMKRGLNLLQNDEWKEVRNILTPTFSAAKMKQMSFVMNECCDRLVSYLDKAREGGIPVECRHVFGGYTMDVIARCGFGLRADSYDKDDPFVRNGSKMFDFKVESLVSLLLVIFPVLATPLTKLTKYSLIDQSAVDFFVDVTKEVVNLRRRGERESKNIDVLQLLLNAHNDPEYDQGESASRLNGRENVVVRRKPLSTTDVLAQALTFFSAGYETTNTVLSLTAYLLAMNQDVQEKLYAEIDSLTPTRNDVTYGVIHNMVYLDMVISESLRLFPPVVLLERVCNETTRYNGLTIEKGLVLFISTWSIHHSEDYWPNPTQFDPERFNADNKANIKPYTYMPFGLGPRNCIAMRFALLEAKIALVRVLQQFRFDVCQKTQIPPTLKKFGLISPESVMLSVIPRN</sequence>
<evidence type="ECO:0000256" key="28">
    <source>
        <dbReference type="ARBA" id="ARBA00036424"/>
    </source>
</evidence>
<dbReference type="OMA" id="VGMYEIR"/>
<dbReference type="EC" id="4.2.1.152" evidence="8"/>
<evidence type="ECO:0000256" key="32">
    <source>
        <dbReference type="ARBA" id="ARBA00042726"/>
    </source>
</evidence>
<evidence type="ECO:0000256" key="17">
    <source>
        <dbReference type="ARBA" id="ARBA00022848"/>
    </source>
</evidence>
<evidence type="ECO:0000256" key="19">
    <source>
        <dbReference type="ARBA" id="ARBA00023002"/>
    </source>
</evidence>
<keyword evidence="16" id="KW-0276">Fatty acid metabolism</keyword>
<keyword evidence="20 34" id="KW-0408">Iron</keyword>
<comment type="subcellular location">
    <subcellularLocation>
        <location evidence="5">Endoplasmic reticulum membrane</location>
        <topology evidence="5">Multi-pass membrane protein</topology>
    </subcellularLocation>
    <subcellularLocation>
        <location evidence="4">Endoplasmic reticulum membrane</location>
        <topology evidence="4">Peripheral membrane protein</topology>
    </subcellularLocation>
    <subcellularLocation>
        <location evidence="3">Microsome membrane</location>
        <topology evidence="3">Peripheral membrane protein</topology>
    </subcellularLocation>
</comment>
<keyword evidence="11" id="KW-0643">Prostaglandin biosynthesis</keyword>
<evidence type="ECO:0000256" key="10">
    <source>
        <dbReference type="ARBA" id="ARBA00022516"/>
    </source>
</evidence>
<keyword evidence="14 34" id="KW-0479">Metal-binding</keyword>
<dbReference type="GO" id="GO:0008395">
    <property type="term" value="F:steroid hydroxylase activity"/>
    <property type="evidence" value="ECO:0007669"/>
    <property type="project" value="TreeGrafter"/>
</dbReference>
<keyword evidence="21" id="KW-0443">Lipid metabolism</keyword>
<evidence type="ECO:0000256" key="31">
    <source>
        <dbReference type="ARBA" id="ARBA00040834"/>
    </source>
</evidence>
<evidence type="ECO:0000256" key="36">
    <source>
        <dbReference type="SAM" id="Phobius"/>
    </source>
</evidence>
<dbReference type="AlphaFoldDB" id="A0A8B7ZV27"/>
<dbReference type="Gene3D" id="1.10.630.10">
    <property type="entry name" value="Cytochrome P450"/>
    <property type="match status" value="1"/>
</dbReference>
<proteinExistence type="inferred from homology"/>
<dbReference type="GO" id="GO:0005789">
    <property type="term" value="C:endoplasmic reticulum membrane"/>
    <property type="evidence" value="ECO:0007669"/>
    <property type="project" value="UniProtKB-SubCell"/>
</dbReference>
<evidence type="ECO:0000256" key="25">
    <source>
        <dbReference type="ARBA" id="ARBA00023239"/>
    </source>
</evidence>
<protein>
    <recommendedName>
        <fullName evidence="31">Thromboxane-A synthase</fullName>
        <ecNumber evidence="8">4.2.1.152</ecNumber>
        <ecNumber evidence="30">5.3.99.5</ecNumber>
    </recommendedName>
    <alternativeName>
        <fullName evidence="32">Cytochrome P450 5A1</fullName>
    </alternativeName>
    <alternativeName>
        <fullName evidence="26">Hydroperoxy icosatetraenoate dehydratase</fullName>
    </alternativeName>
</protein>
<evidence type="ECO:0000313" key="38">
    <source>
        <dbReference type="RefSeq" id="XP_022108630.1"/>
    </source>
</evidence>
<dbReference type="GO" id="GO:0004796">
    <property type="term" value="F:thromboxane-A synthase activity"/>
    <property type="evidence" value="ECO:0007669"/>
    <property type="project" value="UniProtKB-EC"/>
</dbReference>
<evidence type="ECO:0000256" key="7">
    <source>
        <dbReference type="ARBA" id="ARBA00011245"/>
    </source>
</evidence>
<dbReference type="InterPro" id="IPR036396">
    <property type="entry name" value="Cyt_P450_sf"/>
</dbReference>
<dbReference type="GeneID" id="110988939"/>
<evidence type="ECO:0000256" key="11">
    <source>
        <dbReference type="ARBA" id="ARBA00022585"/>
    </source>
</evidence>
<evidence type="ECO:0000256" key="35">
    <source>
        <dbReference type="RuleBase" id="RU000461"/>
    </source>
</evidence>
<keyword evidence="13 36" id="KW-0812">Transmembrane</keyword>
<dbReference type="InterPro" id="IPR002401">
    <property type="entry name" value="Cyt_P450_E_grp-I"/>
</dbReference>
<keyword evidence="22 36" id="KW-0472">Membrane</keyword>
<evidence type="ECO:0000256" key="24">
    <source>
        <dbReference type="ARBA" id="ARBA00023235"/>
    </source>
</evidence>
<evidence type="ECO:0000256" key="15">
    <source>
        <dbReference type="ARBA" id="ARBA00022824"/>
    </source>
</evidence>
<evidence type="ECO:0000256" key="34">
    <source>
        <dbReference type="PIRSR" id="PIRSR602401-1"/>
    </source>
</evidence>
<evidence type="ECO:0000256" key="18">
    <source>
        <dbReference type="ARBA" id="ARBA00022989"/>
    </source>
</evidence>